<keyword evidence="1" id="KW-0472">Membrane</keyword>
<dbReference type="RefSeq" id="WP_377340659.1">
    <property type="nucleotide sequence ID" value="NZ_JBHLUE010000016.1"/>
</dbReference>
<feature type="transmembrane region" description="Helical" evidence="1">
    <location>
        <begin position="84"/>
        <end position="103"/>
    </location>
</feature>
<sequence>MSKERARRRAARQAELDRQRAVAARRAARRRRTHGVLRRLAPRLPDRRTGRLRRLTRSQRSGITVVAMATPTLVWLLVDDLALRVVLSLVLLLALPVLVALTLDRRT</sequence>
<proteinExistence type="predicted"/>
<keyword evidence="1" id="KW-1133">Transmembrane helix</keyword>
<dbReference type="Proteomes" id="UP001589894">
    <property type="component" value="Unassembled WGS sequence"/>
</dbReference>
<evidence type="ECO:0000256" key="1">
    <source>
        <dbReference type="SAM" id="Phobius"/>
    </source>
</evidence>
<gene>
    <name evidence="2" type="ORF">ACFFHU_18810</name>
</gene>
<keyword evidence="1" id="KW-0812">Transmembrane</keyword>
<dbReference type="EMBL" id="JBHLUE010000016">
    <property type="protein sequence ID" value="MFC0566178.1"/>
    <property type="molecule type" value="Genomic_DNA"/>
</dbReference>
<organism evidence="2 3">
    <name type="scientific">Plantactinospora siamensis</name>
    <dbReference type="NCBI Taxonomy" id="555372"/>
    <lineage>
        <taxon>Bacteria</taxon>
        <taxon>Bacillati</taxon>
        <taxon>Actinomycetota</taxon>
        <taxon>Actinomycetes</taxon>
        <taxon>Micromonosporales</taxon>
        <taxon>Micromonosporaceae</taxon>
        <taxon>Plantactinospora</taxon>
    </lineage>
</organism>
<keyword evidence="3" id="KW-1185">Reference proteome</keyword>
<name>A0ABV6P1K2_9ACTN</name>
<reference evidence="2 3" key="1">
    <citation type="submission" date="2024-09" db="EMBL/GenBank/DDBJ databases">
        <authorList>
            <person name="Sun Q."/>
            <person name="Mori K."/>
        </authorList>
    </citation>
    <scope>NUCLEOTIDE SEQUENCE [LARGE SCALE GENOMIC DNA]</scope>
    <source>
        <strain evidence="2 3">TBRC 2205</strain>
    </source>
</reference>
<feature type="transmembrane region" description="Helical" evidence="1">
    <location>
        <begin position="61"/>
        <end position="78"/>
    </location>
</feature>
<evidence type="ECO:0000313" key="2">
    <source>
        <dbReference type="EMBL" id="MFC0566178.1"/>
    </source>
</evidence>
<evidence type="ECO:0000313" key="3">
    <source>
        <dbReference type="Proteomes" id="UP001589894"/>
    </source>
</evidence>
<comment type="caution">
    <text evidence="2">The sequence shown here is derived from an EMBL/GenBank/DDBJ whole genome shotgun (WGS) entry which is preliminary data.</text>
</comment>
<protein>
    <submittedName>
        <fullName evidence="2">Uncharacterized protein</fullName>
    </submittedName>
</protein>
<accession>A0ABV6P1K2</accession>